<name>A0A238UY85_9RHOB</name>
<evidence type="ECO:0000313" key="7">
    <source>
        <dbReference type="Proteomes" id="UP000198409"/>
    </source>
</evidence>
<dbReference type="CDD" id="cd05233">
    <property type="entry name" value="SDR_c"/>
    <property type="match status" value="1"/>
</dbReference>
<dbReference type="GO" id="GO:0016491">
    <property type="term" value="F:oxidoreductase activity"/>
    <property type="evidence" value="ECO:0007669"/>
    <property type="project" value="UniProtKB-KW"/>
</dbReference>
<dbReference type="SUPFAM" id="SSF51735">
    <property type="entry name" value="NAD(P)-binding Rossmann-fold domains"/>
    <property type="match status" value="1"/>
</dbReference>
<dbReference type="Pfam" id="PF00106">
    <property type="entry name" value="adh_short"/>
    <property type="match status" value="1"/>
</dbReference>
<dbReference type="PANTHER" id="PTHR43669">
    <property type="entry name" value="5-KETO-D-GLUCONATE 5-REDUCTASE"/>
    <property type="match status" value="1"/>
</dbReference>
<dbReference type="PRINTS" id="PR00081">
    <property type="entry name" value="GDHRDH"/>
</dbReference>
<evidence type="ECO:0000313" key="8">
    <source>
        <dbReference type="Proteomes" id="UP000292859"/>
    </source>
</evidence>
<comment type="similarity">
    <text evidence="1 3">Belongs to the short-chain dehydrogenases/reductases (SDR) family.</text>
</comment>
<dbReference type="PROSITE" id="PS00061">
    <property type="entry name" value="ADH_SHORT"/>
    <property type="match status" value="1"/>
</dbReference>
<dbReference type="OrthoDB" id="658698at2"/>
<sequence length="240" mass="24719">MADARSIVITGAGSGIGRATARRFLAAGWRVAALGRTEGPLRDTVRGAPALILPCDVTDEAAVDAAFARCHAEWGRLDALFNNAGRGARPATPDDLDADTFRDVIAVNVTGMFLCARAAFRLMRAQAPQGGRIVNNGSIAAHAPRPGSVAYTTSKHAVTGLTKSLSLDGRPFGIACGQIDIGNAATDLLAQVSAGSPDAEPLMDVAVVADAVLHMAGLPIGANVQFMTVMATNMPFIGRG</sequence>
<dbReference type="AlphaFoldDB" id="A0A238UY85"/>
<dbReference type="Proteomes" id="UP000292859">
    <property type="component" value="Unassembled WGS sequence"/>
</dbReference>
<reference evidence="6 8" key="3">
    <citation type="submission" date="2019-02" db="EMBL/GenBank/DDBJ databases">
        <authorList>
            <person name="Zhang G."/>
        </authorList>
    </citation>
    <scope>NUCLEOTIDE SEQUENCE [LARGE SCALE GENOMIC DNA]</scope>
    <source>
        <strain evidence="6 8">CMB17</strain>
    </source>
</reference>
<evidence type="ECO:0000313" key="6">
    <source>
        <dbReference type="EMBL" id="TBN52648.1"/>
    </source>
</evidence>
<dbReference type="EMBL" id="FZNM01000001">
    <property type="protein sequence ID" value="SNR26966.1"/>
    <property type="molecule type" value="Genomic_DNA"/>
</dbReference>
<dbReference type="InterPro" id="IPR057326">
    <property type="entry name" value="KR_dom"/>
</dbReference>
<dbReference type="SMART" id="SM00822">
    <property type="entry name" value="PKS_KR"/>
    <property type="match status" value="1"/>
</dbReference>
<dbReference type="PRINTS" id="PR00080">
    <property type="entry name" value="SDRFAMILY"/>
</dbReference>
<reference evidence="5" key="2">
    <citation type="submission" date="2017-06" db="EMBL/GenBank/DDBJ databases">
        <authorList>
            <person name="Kim H.J."/>
            <person name="Triplett B.A."/>
        </authorList>
    </citation>
    <scope>NUCLEOTIDE SEQUENCE [LARGE SCALE GENOMIC DNA]</scope>
    <source>
        <strain evidence="5">DSM 26170</strain>
    </source>
</reference>
<dbReference type="PANTHER" id="PTHR43669:SF12">
    <property type="entry name" value="BLR5618 PROTEIN"/>
    <property type="match status" value="1"/>
</dbReference>
<dbReference type="EMBL" id="SIRL01000001">
    <property type="protein sequence ID" value="TBN52648.1"/>
    <property type="molecule type" value="Genomic_DNA"/>
</dbReference>
<keyword evidence="8" id="KW-1185">Reference proteome</keyword>
<keyword evidence="2" id="KW-0560">Oxidoreductase</keyword>
<accession>A0A238UY85</accession>
<dbReference type="FunFam" id="3.40.50.720:FF:000084">
    <property type="entry name" value="Short-chain dehydrogenase reductase"/>
    <property type="match status" value="1"/>
</dbReference>
<dbReference type="InterPro" id="IPR036291">
    <property type="entry name" value="NAD(P)-bd_dom_sf"/>
</dbReference>
<evidence type="ECO:0000256" key="1">
    <source>
        <dbReference type="ARBA" id="ARBA00006484"/>
    </source>
</evidence>
<evidence type="ECO:0000256" key="3">
    <source>
        <dbReference type="RuleBase" id="RU000363"/>
    </source>
</evidence>
<dbReference type="InterPro" id="IPR020904">
    <property type="entry name" value="Sc_DH/Rdtase_CS"/>
</dbReference>
<dbReference type="Proteomes" id="UP000198409">
    <property type="component" value="Unassembled WGS sequence"/>
</dbReference>
<evidence type="ECO:0000313" key="5">
    <source>
        <dbReference type="EMBL" id="SNR26966.1"/>
    </source>
</evidence>
<evidence type="ECO:0000256" key="2">
    <source>
        <dbReference type="ARBA" id="ARBA00023002"/>
    </source>
</evidence>
<protein>
    <submittedName>
        <fullName evidence="5">NADP-dependent 3-hydroxy acid dehydrogenase YdfG</fullName>
    </submittedName>
    <submittedName>
        <fullName evidence="6">SDR family oxidoreductase</fullName>
    </submittedName>
</protein>
<evidence type="ECO:0000259" key="4">
    <source>
        <dbReference type="SMART" id="SM00822"/>
    </source>
</evidence>
<gene>
    <name evidence="6" type="ORF">EYF88_00080</name>
    <name evidence="5" type="ORF">SAMN06265378_101605</name>
</gene>
<proteinExistence type="inferred from homology"/>
<dbReference type="RefSeq" id="WP_089386670.1">
    <property type="nucleotide sequence ID" value="NZ_FZNM01000001.1"/>
</dbReference>
<dbReference type="Gene3D" id="3.40.50.720">
    <property type="entry name" value="NAD(P)-binding Rossmann-like Domain"/>
    <property type="match status" value="1"/>
</dbReference>
<dbReference type="InterPro" id="IPR002347">
    <property type="entry name" value="SDR_fam"/>
</dbReference>
<feature type="domain" description="Ketoreductase" evidence="4">
    <location>
        <begin position="5"/>
        <end position="182"/>
    </location>
</feature>
<organism evidence="5 7">
    <name type="scientific">Paracoccus sediminis</name>
    <dbReference type="NCBI Taxonomy" id="1214787"/>
    <lineage>
        <taxon>Bacteria</taxon>
        <taxon>Pseudomonadati</taxon>
        <taxon>Pseudomonadota</taxon>
        <taxon>Alphaproteobacteria</taxon>
        <taxon>Rhodobacterales</taxon>
        <taxon>Paracoccaceae</taxon>
        <taxon>Paracoccus</taxon>
    </lineage>
</organism>
<reference evidence="7" key="1">
    <citation type="submission" date="2017-06" db="EMBL/GenBank/DDBJ databases">
        <authorList>
            <person name="Varghese N."/>
            <person name="Submissions S."/>
        </authorList>
    </citation>
    <scope>NUCLEOTIDE SEQUENCE [LARGE SCALE GENOMIC DNA]</scope>
    <source>
        <strain evidence="7">DSM 26170</strain>
    </source>
</reference>